<gene>
    <name evidence="4" type="primary">bamD</name>
    <name evidence="4" type="ORF">NG895_00370</name>
</gene>
<name>A0A9X2F607_9BACT</name>
<keyword evidence="5" id="KW-1185">Reference proteome</keyword>
<dbReference type="InterPro" id="IPR011990">
    <property type="entry name" value="TPR-like_helical_dom_sf"/>
</dbReference>
<dbReference type="Proteomes" id="UP001155241">
    <property type="component" value="Unassembled WGS sequence"/>
</dbReference>
<evidence type="ECO:0000313" key="4">
    <source>
        <dbReference type="EMBL" id="MCO6042348.1"/>
    </source>
</evidence>
<organism evidence="4 5">
    <name type="scientific">Aeoliella straminimaris</name>
    <dbReference type="NCBI Taxonomy" id="2954799"/>
    <lineage>
        <taxon>Bacteria</taxon>
        <taxon>Pseudomonadati</taxon>
        <taxon>Planctomycetota</taxon>
        <taxon>Planctomycetia</taxon>
        <taxon>Pirellulales</taxon>
        <taxon>Lacipirellulaceae</taxon>
        <taxon>Aeoliella</taxon>
    </lineage>
</organism>
<comment type="caution">
    <text evidence="4">The sequence shown here is derived from an EMBL/GenBank/DDBJ whole genome shotgun (WGS) entry which is preliminary data.</text>
</comment>
<proteinExistence type="predicted"/>
<dbReference type="Gene3D" id="1.25.40.10">
    <property type="entry name" value="Tetratricopeptide repeat domain"/>
    <property type="match status" value="2"/>
</dbReference>
<sequence length="431" mass="49597">MPSMPTFGAAAKPGTKEWWKKNKNKAEYVVGKGFQVEGAPGYYDSHGQPMDAPMAEEALVFSREENSHEGLLPGLDPKKQYSKAKEAVGLGPNQQKATDAYQAGQELYAQEKYRRAAKRFSEAASRWPNSTLEQQAMYQEANCYFYDDKYIDARDKYVELLDKYPNSAQVDSVIERMWAIAQYWEQHQKHEPHWAVTPNLIDETRPWFDTMGHAVKTYEDIQLYDPTGPRADDSIMAIAGIHFRTGRFGDADHYYELLRQQYPRSDFQFEAHLLGLQTKLRKYQGPEYDGAPLEEAKKLAKQLGNQFSRQLNAEERERLRETQGEVARAIVERDMSMARHYENTGQYGSAKVYYAEVLRKHPQSQLAADARTRLAQIADEPAVPEEPVKWLIDMFPENPERTRVARVPELRDSRGDNEAPEQKDDDSTLLR</sequence>
<keyword evidence="1" id="KW-0732">Signal</keyword>
<evidence type="ECO:0000259" key="3">
    <source>
        <dbReference type="Pfam" id="PF13525"/>
    </source>
</evidence>
<reference evidence="4" key="1">
    <citation type="submission" date="2022-06" db="EMBL/GenBank/DDBJ databases">
        <title>Aeoliella straminimaris, a novel planctomycete from sediments.</title>
        <authorList>
            <person name="Vitorino I.R."/>
            <person name="Lage O.M."/>
        </authorList>
    </citation>
    <scope>NUCLEOTIDE SEQUENCE</scope>
    <source>
        <strain evidence="4">ICT_H6.2</strain>
    </source>
</reference>
<dbReference type="EMBL" id="JAMXLR010000003">
    <property type="protein sequence ID" value="MCO6042348.1"/>
    <property type="molecule type" value="Genomic_DNA"/>
</dbReference>
<dbReference type="RefSeq" id="WP_252850449.1">
    <property type="nucleotide sequence ID" value="NZ_JAMXLR010000003.1"/>
</dbReference>
<dbReference type="SUPFAM" id="SSF48452">
    <property type="entry name" value="TPR-like"/>
    <property type="match status" value="1"/>
</dbReference>
<dbReference type="AlphaFoldDB" id="A0A9X2F607"/>
<feature type="region of interest" description="Disordered" evidence="2">
    <location>
        <begin position="401"/>
        <end position="431"/>
    </location>
</feature>
<evidence type="ECO:0000256" key="2">
    <source>
        <dbReference type="SAM" id="MobiDB-lite"/>
    </source>
</evidence>
<accession>A0A9X2F607</accession>
<evidence type="ECO:0000256" key="1">
    <source>
        <dbReference type="ARBA" id="ARBA00022729"/>
    </source>
</evidence>
<evidence type="ECO:0000313" key="5">
    <source>
        <dbReference type="Proteomes" id="UP001155241"/>
    </source>
</evidence>
<dbReference type="InterPro" id="IPR039565">
    <property type="entry name" value="BamD-like"/>
</dbReference>
<dbReference type="Pfam" id="PF13525">
    <property type="entry name" value="YfiO"/>
    <property type="match status" value="1"/>
</dbReference>
<protein>
    <submittedName>
        <fullName evidence="4">Outer membrane protein assembly factor BamD</fullName>
    </submittedName>
</protein>
<feature type="domain" description="Outer membrane lipoprotein BamD-like" evidence="3">
    <location>
        <begin position="94"/>
        <end position="173"/>
    </location>
</feature>